<dbReference type="Pfam" id="PF00069">
    <property type="entry name" value="Pkinase"/>
    <property type="match status" value="2"/>
</dbReference>
<dbReference type="GO" id="GO:0004674">
    <property type="term" value="F:protein serine/threonine kinase activity"/>
    <property type="evidence" value="ECO:0007669"/>
    <property type="project" value="UniProtKB-KW"/>
</dbReference>
<dbReference type="SUPFAM" id="SSF56112">
    <property type="entry name" value="Protein kinase-like (PK-like)"/>
    <property type="match status" value="2"/>
</dbReference>
<dbReference type="PROSITE" id="PS00108">
    <property type="entry name" value="PROTEIN_KINASE_ST"/>
    <property type="match status" value="1"/>
</dbReference>
<dbReference type="PANTHER" id="PTHR45707">
    <property type="entry name" value="C2 CALCIUM/LIPID-BINDING PLANT PHOSPHORIBOSYLTRANSFERASE FAMILY PROTEIN"/>
    <property type="match status" value="1"/>
</dbReference>
<dbReference type="PROSITE" id="PS50011">
    <property type="entry name" value="PROTEIN_KINASE_DOM"/>
    <property type="match status" value="2"/>
</dbReference>
<name>A0A8T0PQY4_PANVG</name>
<evidence type="ECO:0000256" key="3">
    <source>
        <dbReference type="ARBA" id="ARBA00022679"/>
    </source>
</evidence>
<evidence type="ECO:0000256" key="2">
    <source>
        <dbReference type="ARBA" id="ARBA00022527"/>
    </source>
</evidence>
<dbReference type="Gene3D" id="1.10.510.10">
    <property type="entry name" value="Transferase(Phosphotransferase) domain 1"/>
    <property type="match status" value="2"/>
</dbReference>
<dbReference type="Proteomes" id="UP000823388">
    <property type="component" value="Chromosome 8K"/>
</dbReference>
<proteinExistence type="predicted"/>
<evidence type="ECO:0000313" key="11">
    <source>
        <dbReference type="EMBL" id="KAG2563348.1"/>
    </source>
</evidence>
<keyword evidence="5" id="KW-0418">Kinase</keyword>
<feature type="binding site" evidence="9">
    <location>
        <position position="64"/>
    </location>
    <ligand>
        <name>ATP</name>
        <dbReference type="ChEBI" id="CHEBI:30616"/>
    </ligand>
</feature>
<dbReference type="PANTHER" id="PTHR45707:SF43">
    <property type="entry name" value="PROTEIN KINASE DOMAIN-CONTAINING PROTEIN"/>
    <property type="match status" value="1"/>
</dbReference>
<accession>A0A8T0PQY4</accession>
<protein>
    <recommendedName>
        <fullName evidence="1">non-specific serine/threonine protein kinase</fullName>
        <ecNumber evidence="1">2.7.11.1</ecNumber>
    </recommendedName>
</protein>
<evidence type="ECO:0000256" key="5">
    <source>
        <dbReference type="ARBA" id="ARBA00022777"/>
    </source>
</evidence>
<evidence type="ECO:0000256" key="7">
    <source>
        <dbReference type="ARBA" id="ARBA00047899"/>
    </source>
</evidence>
<evidence type="ECO:0000256" key="1">
    <source>
        <dbReference type="ARBA" id="ARBA00012513"/>
    </source>
</evidence>
<gene>
    <name evidence="11" type="ORF">PVAP13_8KG186400</name>
</gene>
<dbReference type="GO" id="GO:0005524">
    <property type="term" value="F:ATP binding"/>
    <property type="evidence" value="ECO:0007669"/>
    <property type="project" value="UniProtKB-UniRule"/>
</dbReference>
<evidence type="ECO:0000256" key="4">
    <source>
        <dbReference type="ARBA" id="ARBA00022741"/>
    </source>
</evidence>
<dbReference type="EMBL" id="CM029051">
    <property type="protein sequence ID" value="KAG2563348.1"/>
    <property type="molecule type" value="Genomic_DNA"/>
</dbReference>
<comment type="catalytic activity">
    <reaction evidence="7">
        <text>L-threonyl-[protein] + ATP = O-phospho-L-threonyl-[protein] + ADP + H(+)</text>
        <dbReference type="Rhea" id="RHEA:46608"/>
        <dbReference type="Rhea" id="RHEA-COMP:11060"/>
        <dbReference type="Rhea" id="RHEA-COMP:11605"/>
        <dbReference type="ChEBI" id="CHEBI:15378"/>
        <dbReference type="ChEBI" id="CHEBI:30013"/>
        <dbReference type="ChEBI" id="CHEBI:30616"/>
        <dbReference type="ChEBI" id="CHEBI:61977"/>
        <dbReference type="ChEBI" id="CHEBI:456216"/>
        <dbReference type="EC" id="2.7.11.1"/>
    </reaction>
</comment>
<evidence type="ECO:0000259" key="10">
    <source>
        <dbReference type="PROSITE" id="PS50011"/>
    </source>
</evidence>
<sequence length="680" mass="76869">MSDQQASEVEDLERVFADVSKDTIQISYGILKSITKNFAQVIGSGAFGVVYLGALKNGMVAVKKLSQSTQDLSDTQFLEEVKCLKRVKHQNIVRFLGYCAESHGEVMEIDGKLRIVEVPQRLLCFEYAPNGSLHDYLQEKPYGFEWNIRYQILKGICAGLHYLHQGRIYHLDLKPGNVLLGTHMEPKITDFGLSRCIDENQSTICTVNLFGTPGYIAPELIDKQKISFKSDIFSLGIIMARLLTGSNGSITENSSFEGLNVAHMESYSQFSSLHTELAGSQGKQFCASKWHEALNTDCQQMKRCIEVAKNCVEYEPYERPTIADIVHKLNETETTIQKVPQVVNEPRNDPSSSLHQVVKTFKALSVQTLHEYSRFADIYEDLNILEHIVEGSEKPSNLSYPLLQFITENFSDKRKIGHNELGECFKGIVQIVVVTRLPGSLNINDGVFHQQIGNMMMARHQNILRFLGYCSHAVEKKVEIGGDVVVAEKRERLLCFEYLSKGNLSNNLSDELSGLEWHTRYQIIKGICEGLCYLHKEKDIIHMDLKPASILLDDDMVPKIADFGISKLLCTSDERLRQLGYSAPERMSDGVTSRKADIYSLGVVITELVTGSKTKPSITNVLCRWKQRWNKSGKCAPSVHQVTKCLELAQSCLHKDPSRRPFVWDIIRELNKLDKEDLYI</sequence>
<evidence type="ECO:0000256" key="6">
    <source>
        <dbReference type="ARBA" id="ARBA00022840"/>
    </source>
</evidence>
<evidence type="ECO:0000256" key="9">
    <source>
        <dbReference type="PROSITE-ProRule" id="PRU10141"/>
    </source>
</evidence>
<organism evidence="11 12">
    <name type="scientific">Panicum virgatum</name>
    <name type="common">Blackwell switchgrass</name>
    <dbReference type="NCBI Taxonomy" id="38727"/>
    <lineage>
        <taxon>Eukaryota</taxon>
        <taxon>Viridiplantae</taxon>
        <taxon>Streptophyta</taxon>
        <taxon>Embryophyta</taxon>
        <taxon>Tracheophyta</taxon>
        <taxon>Spermatophyta</taxon>
        <taxon>Magnoliopsida</taxon>
        <taxon>Liliopsida</taxon>
        <taxon>Poales</taxon>
        <taxon>Poaceae</taxon>
        <taxon>PACMAD clade</taxon>
        <taxon>Panicoideae</taxon>
        <taxon>Panicodae</taxon>
        <taxon>Paniceae</taxon>
        <taxon>Panicinae</taxon>
        <taxon>Panicum</taxon>
        <taxon>Panicum sect. Hiantes</taxon>
    </lineage>
</organism>
<evidence type="ECO:0000256" key="8">
    <source>
        <dbReference type="ARBA" id="ARBA00048679"/>
    </source>
</evidence>
<dbReference type="PROSITE" id="PS00107">
    <property type="entry name" value="PROTEIN_KINASE_ATP"/>
    <property type="match status" value="1"/>
</dbReference>
<keyword evidence="4 9" id="KW-0547">Nucleotide-binding</keyword>
<dbReference type="EC" id="2.7.11.1" evidence="1"/>
<reference evidence="11" key="1">
    <citation type="submission" date="2020-05" db="EMBL/GenBank/DDBJ databases">
        <title>WGS assembly of Panicum virgatum.</title>
        <authorList>
            <person name="Lovell J.T."/>
            <person name="Jenkins J."/>
            <person name="Shu S."/>
            <person name="Juenger T.E."/>
            <person name="Schmutz J."/>
        </authorList>
    </citation>
    <scope>NUCLEOTIDE SEQUENCE</scope>
    <source>
        <strain evidence="11">AP13</strain>
    </source>
</reference>
<feature type="domain" description="Protein kinase" evidence="10">
    <location>
        <begin position="36"/>
        <end position="330"/>
    </location>
</feature>
<keyword evidence="2" id="KW-0723">Serine/threonine-protein kinase</keyword>
<dbReference type="AlphaFoldDB" id="A0A8T0PQY4"/>
<dbReference type="InterPro" id="IPR011009">
    <property type="entry name" value="Kinase-like_dom_sf"/>
</dbReference>
<comment type="caution">
    <text evidence="11">The sequence shown here is derived from an EMBL/GenBank/DDBJ whole genome shotgun (WGS) entry which is preliminary data.</text>
</comment>
<dbReference type="InterPro" id="IPR008271">
    <property type="entry name" value="Ser/Thr_kinase_AS"/>
</dbReference>
<dbReference type="InterPro" id="IPR000719">
    <property type="entry name" value="Prot_kinase_dom"/>
</dbReference>
<comment type="catalytic activity">
    <reaction evidence="8">
        <text>L-seryl-[protein] + ATP = O-phospho-L-seryl-[protein] + ADP + H(+)</text>
        <dbReference type="Rhea" id="RHEA:17989"/>
        <dbReference type="Rhea" id="RHEA-COMP:9863"/>
        <dbReference type="Rhea" id="RHEA-COMP:11604"/>
        <dbReference type="ChEBI" id="CHEBI:15378"/>
        <dbReference type="ChEBI" id="CHEBI:29999"/>
        <dbReference type="ChEBI" id="CHEBI:30616"/>
        <dbReference type="ChEBI" id="CHEBI:83421"/>
        <dbReference type="ChEBI" id="CHEBI:456216"/>
        <dbReference type="EC" id="2.7.11.1"/>
    </reaction>
</comment>
<evidence type="ECO:0000313" key="12">
    <source>
        <dbReference type="Proteomes" id="UP000823388"/>
    </source>
</evidence>
<dbReference type="FunFam" id="1.10.510.10:FF:000870">
    <property type="entry name" value="OSJNBa0016N04.16-like protein"/>
    <property type="match status" value="1"/>
</dbReference>
<keyword evidence="12" id="KW-1185">Reference proteome</keyword>
<feature type="domain" description="Protein kinase" evidence="10">
    <location>
        <begin position="410"/>
        <end position="680"/>
    </location>
</feature>
<dbReference type="FunFam" id="1.10.510.10:FF:001023">
    <property type="entry name" value="Os07g0541700 protein"/>
    <property type="match status" value="1"/>
</dbReference>
<keyword evidence="6 9" id="KW-0067">ATP-binding</keyword>
<dbReference type="InterPro" id="IPR017441">
    <property type="entry name" value="Protein_kinase_ATP_BS"/>
</dbReference>
<dbReference type="SMART" id="SM00220">
    <property type="entry name" value="S_TKc"/>
    <property type="match status" value="2"/>
</dbReference>
<keyword evidence="3" id="KW-0808">Transferase</keyword>
<dbReference type="Gene3D" id="3.30.200.20">
    <property type="entry name" value="Phosphorylase Kinase, domain 1"/>
    <property type="match status" value="2"/>
</dbReference>